<protein>
    <submittedName>
        <fullName evidence="1">Uncharacterized protein</fullName>
    </submittedName>
</protein>
<dbReference type="AlphaFoldDB" id="F8FHU4"/>
<dbReference type="PATRIC" id="fig|1036673.3.peg.3934"/>
<evidence type="ECO:0000313" key="2">
    <source>
        <dbReference type="Proteomes" id="UP000006620"/>
    </source>
</evidence>
<name>F8FHU4_PAEMK</name>
<dbReference type="EMBL" id="CP002869">
    <property type="protein sequence ID" value="AEI42801.1"/>
    <property type="molecule type" value="Genomic_DNA"/>
</dbReference>
<organism evidence="1 2">
    <name type="scientific">Paenibacillus mucilaginosus (strain KNP414)</name>
    <dbReference type="NCBI Taxonomy" id="1036673"/>
    <lineage>
        <taxon>Bacteria</taxon>
        <taxon>Bacillati</taxon>
        <taxon>Bacillota</taxon>
        <taxon>Bacilli</taxon>
        <taxon>Bacillales</taxon>
        <taxon>Paenibacillaceae</taxon>
        <taxon>Paenibacillus</taxon>
    </lineage>
</organism>
<dbReference type="KEGG" id="pms:KNP414_04269"/>
<reference evidence="1 2" key="2">
    <citation type="journal article" date="2013" name="Genome Announc.">
        <title>Genome Sequence of Growth-Improving Paenibacillus mucilaginosus Strain KNP414.</title>
        <authorList>
            <person name="Lu J.J."/>
            <person name="Wang J.F."/>
            <person name="Hu X.F."/>
        </authorList>
    </citation>
    <scope>NUCLEOTIDE SEQUENCE [LARGE SCALE GENOMIC DNA]</scope>
    <source>
        <strain evidence="1 2">KNP414</strain>
    </source>
</reference>
<evidence type="ECO:0000313" key="1">
    <source>
        <dbReference type="EMBL" id="AEI42801.1"/>
    </source>
</evidence>
<gene>
    <name evidence="1" type="ordered locus">KNP414_04269</name>
</gene>
<sequence>MNTIIKESRRVTKTLFPFFHLPKIFDSLFILTTLSKPCLKA</sequence>
<dbReference type="Proteomes" id="UP000006620">
    <property type="component" value="Chromosome"/>
</dbReference>
<dbReference type="HOGENOM" id="CLU_3273790_0_0_9"/>
<reference evidence="2" key="1">
    <citation type="submission" date="2011-06" db="EMBL/GenBank/DDBJ databases">
        <title>Complete genome sequence of Paenibacillus mucilaginosus KNP414.</title>
        <authorList>
            <person name="Wang J."/>
            <person name="Hu S."/>
            <person name="Hu X."/>
            <person name="Zhang B."/>
            <person name="Dong D."/>
            <person name="Zhang S."/>
            <person name="Zhao K."/>
            <person name="Wu D."/>
        </authorList>
    </citation>
    <scope>NUCLEOTIDE SEQUENCE [LARGE SCALE GENOMIC DNA]</scope>
    <source>
        <strain evidence="2">KNP414</strain>
    </source>
</reference>
<accession>F8FHU4</accession>
<proteinExistence type="predicted"/>